<keyword evidence="5" id="KW-1185">Reference proteome</keyword>
<keyword evidence="2" id="KW-0472">Membrane</keyword>
<feature type="compositionally biased region" description="Gly residues" evidence="1">
    <location>
        <begin position="188"/>
        <end position="197"/>
    </location>
</feature>
<reference evidence="4 5" key="1">
    <citation type="submission" date="2019-07" db="EMBL/GenBank/DDBJ databases">
        <title>Draft genome of Corynebacterium godavarianum and other related strains.</title>
        <authorList>
            <person name="Bernier A.-M."/>
            <person name="Bernard K."/>
        </authorList>
    </citation>
    <scope>NUCLEOTIDE SEQUENCE [LARGE SCALE GENOMIC DNA]</scope>
    <source>
        <strain evidence="4 5">LMG 29598</strain>
    </source>
</reference>
<feature type="region of interest" description="Disordered" evidence="1">
    <location>
        <begin position="76"/>
        <end position="99"/>
    </location>
</feature>
<evidence type="ECO:0000313" key="5">
    <source>
        <dbReference type="Proteomes" id="UP000320747"/>
    </source>
</evidence>
<feature type="chain" id="PRO_5046249673" evidence="3">
    <location>
        <begin position="27"/>
        <end position="375"/>
    </location>
</feature>
<evidence type="ECO:0000256" key="3">
    <source>
        <dbReference type="SAM" id="SignalP"/>
    </source>
</evidence>
<evidence type="ECO:0000256" key="2">
    <source>
        <dbReference type="SAM" id="Phobius"/>
    </source>
</evidence>
<feature type="signal peptide" evidence="3">
    <location>
        <begin position="1"/>
        <end position="26"/>
    </location>
</feature>
<dbReference type="Proteomes" id="UP000320747">
    <property type="component" value="Unassembled WGS sequence"/>
</dbReference>
<gene>
    <name evidence="4" type="ORF">FPH17_00065</name>
</gene>
<evidence type="ECO:0000313" key="4">
    <source>
        <dbReference type="EMBL" id="TSJ76045.1"/>
    </source>
</evidence>
<accession>A0ABY3E7R9</accession>
<dbReference type="RefSeq" id="WP_154878230.1">
    <property type="nucleotide sequence ID" value="NZ_JAADJX010000001.1"/>
</dbReference>
<feature type="compositionally biased region" description="Low complexity" evidence="1">
    <location>
        <begin position="172"/>
        <end position="187"/>
    </location>
</feature>
<organism evidence="4 5">
    <name type="scientific">Corynebacterium godavarianum</name>
    <dbReference type="NCBI Taxonomy" id="2054421"/>
    <lineage>
        <taxon>Bacteria</taxon>
        <taxon>Bacillati</taxon>
        <taxon>Actinomycetota</taxon>
        <taxon>Actinomycetes</taxon>
        <taxon>Mycobacteriales</taxon>
        <taxon>Corynebacteriaceae</taxon>
        <taxon>Corynebacterium</taxon>
    </lineage>
</organism>
<feature type="compositionally biased region" description="Basic and acidic residues" evidence="1">
    <location>
        <begin position="202"/>
        <end position="213"/>
    </location>
</feature>
<name>A0ABY3E7R9_9CORY</name>
<feature type="compositionally biased region" description="Polar residues" evidence="1">
    <location>
        <begin position="332"/>
        <end position="341"/>
    </location>
</feature>
<proteinExistence type="predicted"/>
<dbReference type="EMBL" id="VMHH01000001">
    <property type="protein sequence ID" value="TSJ76045.1"/>
    <property type="molecule type" value="Genomic_DNA"/>
</dbReference>
<feature type="compositionally biased region" description="Low complexity" evidence="1">
    <location>
        <begin position="120"/>
        <end position="134"/>
    </location>
</feature>
<sequence length="375" mass="36748">MNLARRTFAACGVATLCAVGAPLASAQLPEGIDPAEVQSMIPSEVTVRAGETTTVDLGVPVDANYSGGGWTVTSNGTQVSVTAPDDPGATASVPASSGGMNATVNLVAVGDDEEAIADDASSAGGAASAGDDASGSGGGSGARGAGGSGGSGEDGDAESAGDAGDAGGSGDSGDSAGSTGSGHSSSSGGSGKSGGAAGSVSHPDRTKAEEVDTSGAKRFEFDGEIDGNTLVVKVPLSRAADLMKYTKTDTEGATLRYLDVNGQVIKGVKRDVDVAKRTLTLTYPEGETPDNPFIMEVVRDGKAEFVAVITATNAPTEEASGDGENPYGEASASDQGPNTDSNGGGSIVPLIIGGVALLAAIALIIVFFVRRRARA</sequence>
<protein>
    <submittedName>
        <fullName evidence="4">Uncharacterized protein</fullName>
    </submittedName>
</protein>
<feature type="region of interest" description="Disordered" evidence="1">
    <location>
        <begin position="314"/>
        <end position="341"/>
    </location>
</feature>
<keyword evidence="2" id="KW-0812">Transmembrane</keyword>
<keyword evidence="3" id="KW-0732">Signal</keyword>
<keyword evidence="2" id="KW-1133">Transmembrane helix</keyword>
<evidence type="ECO:0000256" key="1">
    <source>
        <dbReference type="SAM" id="MobiDB-lite"/>
    </source>
</evidence>
<feature type="region of interest" description="Disordered" evidence="1">
    <location>
        <begin position="120"/>
        <end position="213"/>
    </location>
</feature>
<feature type="compositionally biased region" description="Gly residues" evidence="1">
    <location>
        <begin position="135"/>
        <end position="152"/>
    </location>
</feature>
<comment type="caution">
    <text evidence="4">The sequence shown here is derived from an EMBL/GenBank/DDBJ whole genome shotgun (WGS) entry which is preliminary data.</text>
</comment>
<feature type="transmembrane region" description="Helical" evidence="2">
    <location>
        <begin position="347"/>
        <end position="369"/>
    </location>
</feature>